<dbReference type="OrthoDB" id="10261556at2759"/>
<feature type="compositionally biased region" description="Basic and acidic residues" evidence="1">
    <location>
        <begin position="28"/>
        <end position="43"/>
    </location>
</feature>
<dbReference type="InParanoid" id="A0A0C2S1Y3"/>
<gene>
    <name evidence="2" type="ORF">M378DRAFT_181901</name>
</gene>
<evidence type="ECO:0000256" key="1">
    <source>
        <dbReference type="SAM" id="MobiDB-lite"/>
    </source>
</evidence>
<dbReference type="Proteomes" id="UP000054549">
    <property type="component" value="Unassembled WGS sequence"/>
</dbReference>
<dbReference type="HOGENOM" id="CLU_2026119_0_0_1"/>
<feature type="region of interest" description="Disordered" evidence="1">
    <location>
        <begin position="28"/>
        <end position="122"/>
    </location>
</feature>
<dbReference type="EMBL" id="KN818409">
    <property type="protein sequence ID" value="KIL56655.1"/>
    <property type="molecule type" value="Genomic_DNA"/>
</dbReference>
<sequence>MLYITLWQRFGRCVRDQSLEGEAILFTEKEHSDSERESKAERARTRKRAPHNSKAATSNKHRKVANITKTEEVEVVGLDGSSSDEEEEVAMKRTGKSSKQLDPDIDRLINVGHEGDQVGVGK</sequence>
<accession>A0A0C2S1Y3</accession>
<organism evidence="2 3">
    <name type="scientific">Amanita muscaria (strain Koide BX008)</name>
    <dbReference type="NCBI Taxonomy" id="946122"/>
    <lineage>
        <taxon>Eukaryota</taxon>
        <taxon>Fungi</taxon>
        <taxon>Dikarya</taxon>
        <taxon>Basidiomycota</taxon>
        <taxon>Agaricomycotina</taxon>
        <taxon>Agaricomycetes</taxon>
        <taxon>Agaricomycetidae</taxon>
        <taxon>Agaricales</taxon>
        <taxon>Pluteineae</taxon>
        <taxon>Amanitaceae</taxon>
        <taxon>Amanita</taxon>
    </lineage>
</organism>
<keyword evidence="3" id="KW-1185">Reference proteome</keyword>
<evidence type="ECO:0000313" key="2">
    <source>
        <dbReference type="EMBL" id="KIL56655.1"/>
    </source>
</evidence>
<name>A0A0C2S1Y3_AMAMK</name>
<reference evidence="2 3" key="1">
    <citation type="submission" date="2014-04" db="EMBL/GenBank/DDBJ databases">
        <title>Evolutionary Origins and Diversification of the Mycorrhizal Mutualists.</title>
        <authorList>
            <consortium name="DOE Joint Genome Institute"/>
            <consortium name="Mycorrhizal Genomics Consortium"/>
            <person name="Kohler A."/>
            <person name="Kuo A."/>
            <person name="Nagy L.G."/>
            <person name="Floudas D."/>
            <person name="Copeland A."/>
            <person name="Barry K.W."/>
            <person name="Cichocki N."/>
            <person name="Veneault-Fourrey C."/>
            <person name="LaButti K."/>
            <person name="Lindquist E.A."/>
            <person name="Lipzen A."/>
            <person name="Lundell T."/>
            <person name="Morin E."/>
            <person name="Murat C."/>
            <person name="Riley R."/>
            <person name="Ohm R."/>
            <person name="Sun H."/>
            <person name="Tunlid A."/>
            <person name="Henrissat B."/>
            <person name="Grigoriev I.V."/>
            <person name="Hibbett D.S."/>
            <person name="Martin F."/>
        </authorList>
    </citation>
    <scope>NUCLEOTIDE SEQUENCE [LARGE SCALE GENOMIC DNA]</scope>
    <source>
        <strain evidence="2 3">Koide BX008</strain>
    </source>
</reference>
<evidence type="ECO:0000313" key="3">
    <source>
        <dbReference type="Proteomes" id="UP000054549"/>
    </source>
</evidence>
<proteinExistence type="predicted"/>
<dbReference type="AlphaFoldDB" id="A0A0C2S1Y3"/>
<protein>
    <submittedName>
        <fullName evidence="2">Uncharacterized protein</fullName>
    </submittedName>
</protein>